<sequence length="274" mass="29480">MAANLGCQMPSAGTSYPITLGDTFLSEKPSHSYCSLRYDFKPASAARFRQGSLTMQENQVVVNLPDAAAQGADMSFSGRHEQSRDQLDCVAIFDGVSWRLELVQGLVKGLKATRRAGRVPTPPPPSLLPEALTAADVADAHMAEDDMAGDDMADELFAALEEDNGRRPEGQMEPAPSVQRPVPAKEQLQSEAMEEDELEQEAAAAVDGVPDHTKSETASPSPRAQASGALGADMSEMEREFMRAPDESSDESDDDEEALNQCSDDDSELAPEDF</sequence>
<reference evidence="10 11" key="1">
    <citation type="journal article" date="2024" name="Nat. Commun.">
        <title>Phylogenomics reveals the evolutionary origins of lichenization in chlorophyte algae.</title>
        <authorList>
            <person name="Puginier C."/>
            <person name="Libourel C."/>
            <person name="Otte J."/>
            <person name="Skaloud P."/>
            <person name="Haon M."/>
            <person name="Grisel S."/>
            <person name="Petersen M."/>
            <person name="Berrin J.G."/>
            <person name="Delaux P.M."/>
            <person name="Dal Grande F."/>
            <person name="Keller J."/>
        </authorList>
    </citation>
    <scope>NUCLEOTIDE SEQUENCE [LARGE SCALE GENOMIC DNA]</scope>
    <source>
        <strain evidence="10 11">SAG 216-7</strain>
    </source>
</reference>
<proteinExistence type="inferred from homology"/>
<dbReference type="EMBL" id="JALJOT010000014">
    <property type="protein sequence ID" value="KAK9903495.1"/>
    <property type="molecule type" value="Genomic_DNA"/>
</dbReference>
<comment type="similarity">
    <text evidence="2">Belongs to the EAF family.</text>
</comment>
<feature type="domain" description="Transcription elongation factor Eaf N-terminal" evidence="9">
    <location>
        <begin position="16"/>
        <end position="107"/>
    </location>
</feature>
<accession>A0ABR2YEB1</accession>
<evidence type="ECO:0000256" key="8">
    <source>
        <dbReference type="SAM" id="MobiDB-lite"/>
    </source>
</evidence>
<keyword evidence="3" id="KW-0597">Phosphoprotein</keyword>
<dbReference type="InterPro" id="IPR027093">
    <property type="entry name" value="EAF_fam"/>
</dbReference>
<name>A0ABR2YEB1_9CHLO</name>
<feature type="region of interest" description="Disordered" evidence="8">
    <location>
        <begin position="164"/>
        <end position="274"/>
    </location>
</feature>
<keyword evidence="11" id="KW-1185">Reference proteome</keyword>
<keyword evidence="4" id="KW-0805">Transcription regulation</keyword>
<dbReference type="InterPro" id="IPR019194">
    <property type="entry name" value="Tscrpt_elong_fac_Eaf_N"/>
</dbReference>
<feature type="compositionally biased region" description="Acidic residues" evidence="8">
    <location>
        <begin position="247"/>
        <end position="274"/>
    </location>
</feature>
<evidence type="ECO:0000313" key="10">
    <source>
        <dbReference type="EMBL" id="KAK9903495.1"/>
    </source>
</evidence>
<keyword evidence="7" id="KW-0539">Nucleus</keyword>
<evidence type="ECO:0000256" key="3">
    <source>
        <dbReference type="ARBA" id="ARBA00022553"/>
    </source>
</evidence>
<gene>
    <name evidence="10" type="ORF">WJX75_006995</name>
</gene>
<evidence type="ECO:0000256" key="4">
    <source>
        <dbReference type="ARBA" id="ARBA00023015"/>
    </source>
</evidence>
<evidence type="ECO:0000256" key="1">
    <source>
        <dbReference type="ARBA" id="ARBA00004123"/>
    </source>
</evidence>
<dbReference type="PANTHER" id="PTHR15970:SF2">
    <property type="entry name" value="ELL-ASSOCIATED FACTOR EAF"/>
    <property type="match status" value="1"/>
</dbReference>
<organism evidence="10 11">
    <name type="scientific">Coccomyxa subellipsoidea</name>
    <dbReference type="NCBI Taxonomy" id="248742"/>
    <lineage>
        <taxon>Eukaryota</taxon>
        <taxon>Viridiplantae</taxon>
        <taxon>Chlorophyta</taxon>
        <taxon>core chlorophytes</taxon>
        <taxon>Trebouxiophyceae</taxon>
        <taxon>Trebouxiophyceae incertae sedis</taxon>
        <taxon>Coccomyxaceae</taxon>
        <taxon>Coccomyxa</taxon>
    </lineage>
</organism>
<keyword evidence="5" id="KW-0010">Activator</keyword>
<dbReference type="PANTHER" id="PTHR15970">
    <property type="entry name" value="ELL-ASSOCIATED FACTOR EAF"/>
    <property type="match status" value="1"/>
</dbReference>
<feature type="compositionally biased region" description="Basic and acidic residues" evidence="8">
    <location>
        <begin position="236"/>
        <end position="246"/>
    </location>
</feature>
<evidence type="ECO:0000313" key="11">
    <source>
        <dbReference type="Proteomes" id="UP001491310"/>
    </source>
</evidence>
<comment type="caution">
    <text evidence="10">The sequence shown here is derived from an EMBL/GenBank/DDBJ whole genome shotgun (WGS) entry which is preliminary data.</text>
</comment>
<dbReference type="Proteomes" id="UP001491310">
    <property type="component" value="Unassembled WGS sequence"/>
</dbReference>
<comment type="subcellular location">
    <subcellularLocation>
        <location evidence="1">Nucleus</location>
    </subcellularLocation>
</comment>
<evidence type="ECO:0000256" key="6">
    <source>
        <dbReference type="ARBA" id="ARBA00023163"/>
    </source>
</evidence>
<keyword evidence="6" id="KW-0804">Transcription</keyword>
<evidence type="ECO:0000256" key="5">
    <source>
        <dbReference type="ARBA" id="ARBA00023159"/>
    </source>
</evidence>
<evidence type="ECO:0000256" key="2">
    <source>
        <dbReference type="ARBA" id="ARBA00007798"/>
    </source>
</evidence>
<evidence type="ECO:0000256" key="7">
    <source>
        <dbReference type="ARBA" id="ARBA00023242"/>
    </source>
</evidence>
<protein>
    <recommendedName>
        <fullName evidence="9">Transcription elongation factor Eaf N-terminal domain-containing protein</fullName>
    </recommendedName>
</protein>
<evidence type="ECO:0000259" key="9">
    <source>
        <dbReference type="Pfam" id="PF09816"/>
    </source>
</evidence>
<dbReference type="Pfam" id="PF09816">
    <property type="entry name" value="EAF"/>
    <property type="match status" value="1"/>
</dbReference>